<accession>B0T3P0</accession>
<dbReference type="HOGENOM" id="CLU_079334_0_0_5"/>
<name>B0T3P0_CAUSK</name>
<dbReference type="PANTHER" id="PTHR43103:SF5">
    <property type="entry name" value="4-EPIMERASE, PUTATIVE (AFU_ORTHOLOGUE AFUA_7G00360)-RELATED"/>
    <property type="match status" value="1"/>
</dbReference>
<keyword evidence="2" id="KW-0560">Oxidoreductase</keyword>
<evidence type="ECO:0000256" key="2">
    <source>
        <dbReference type="ARBA" id="ARBA00023002"/>
    </source>
</evidence>
<organism evidence="5">
    <name type="scientific">Caulobacter sp. (strain K31)</name>
    <dbReference type="NCBI Taxonomy" id="366602"/>
    <lineage>
        <taxon>Bacteria</taxon>
        <taxon>Pseudomonadati</taxon>
        <taxon>Pseudomonadota</taxon>
        <taxon>Alphaproteobacteria</taxon>
        <taxon>Caulobacterales</taxon>
        <taxon>Caulobacteraceae</taxon>
        <taxon>Caulobacter</taxon>
    </lineage>
</organism>
<sequence length="273" mass="29317">MKLADCRILLLGAVGGIGSAIREGLRDRYGLMRLSDIAPLTPAGQGEEAVQADLLDIPSLVAAMTGIDTVVHMAGVPVEPETHAWDQVLPANIVGVHNLFEAARLAGVKRVLFASSHHAAGFHRRDTPTAETMVPRPDSYYGVSKVFGEAMGRMYADKFGLQVLSLRIGAYRERPSDPRQLAVWISPRDMVELVRCGIEAPDFGYATVYGVSNNARKFWDNSAAAFLGYAPVDNAEDWAAEVLAGGVEDAVAAPFQGGWYCAKNFVGDVGRVG</sequence>
<dbReference type="Gene3D" id="3.40.50.720">
    <property type="entry name" value="NAD(P)-binding Rossmann-like Domain"/>
    <property type="match status" value="1"/>
</dbReference>
<reference evidence="5" key="1">
    <citation type="submission" date="2008-01" db="EMBL/GenBank/DDBJ databases">
        <title>Complete sequence of chromosome of Caulobacter sp. K31.</title>
        <authorList>
            <consortium name="US DOE Joint Genome Institute"/>
            <person name="Copeland A."/>
            <person name="Lucas S."/>
            <person name="Lapidus A."/>
            <person name="Barry K."/>
            <person name="Glavina del Rio T."/>
            <person name="Dalin E."/>
            <person name="Tice H."/>
            <person name="Pitluck S."/>
            <person name="Bruce D."/>
            <person name="Goodwin L."/>
            <person name="Thompson L.S."/>
            <person name="Brettin T."/>
            <person name="Detter J.C."/>
            <person name="Han C."/>
            <person name="Schmutz J."/>
            <person name="Larimer F."/>
            <person name="Land M."/>
            <person name="Hauser L."/>
            <person name="Kyrpides N."/>
            <person name="Kim E."/>
            <person name="Stephens C."/>
            <person name="Richardson P."/>
        </authorList>
    </citation>
    <scope>NUCLEOTIDE SEQUENCE [LARGE SCALE GENOMIC DNA]</scope>
    <source>
        <strain evidence="5">K31</strain>
    </source>
</reference>
<keyword evidence="3" id="KW-0520">NAD</keyword>
<evidence type="ECO:0000313" key="5">
    <source>
        <dbReference type="EMBL" id="ABZ70926.1"/>
    </source>
</evidence>
<dbReference type="SUPFAM" id="SSF51735">
    <property type="entry name" value="NAD(P)-binding Rossmann-fold domains"/>
    <property type="match status" value="1"/>
</dbReference>
<dbReference type="InterPro" id="IPR036291">
    <property type="entry name" value="NAD(P)-bd_dom_sf"/>
</dbReference>
<dbReference type="eggNOG" id="COG0451">
    <property type="taxonomic scope" value="Bacteria"/>
</dbReference>
<dbReference type="OrthoDB" id="8770295at2"/>
<evidence type="ECO:0000259" key="4">
    <source>
        <dbReference type="Pfam" id="PF01370"/>
    </source>
</evidence>
<dbReference type="STRING" id="366602.Caul_1797"/>
<protein>
    <submittedName>
        <fullName evidence="5">NAD-dependent epimerase/dehydratase</fullName>
    </submittedName>
</protein>
<evidence type="ECO:0000256" key="1">
    <source>
        <dbReference type="ARBA" id="ARBA00007637"/>
    </source>
</evidence>
<proteinExistence type="inferred from homology"/>
<comment type="similarity">
    <text evidence="1">Belongs to the NAD(P)-dependent epimerase/dehydratase family.</text>
</comment>
<dbReference type="PANTHER" id="PTHR43103">
    <property type="entry name" value="NUCLEOSIDE-DIPHOSPHATE-SUGAR EPIMERASE"/>
    <property type="match status" value="1"/>
</dbReference>
<dbReference type="Pfam" id="PF01370">
    <property type="entry name" value="Epimerase"/>
    <property type="match status" value="1"/>
</dbReference>
<evidence type="ECO:0000256" key="3">
    <source>
        <dbReference type="ARBA" id="ARBA00023027"/>
    </source>
</evidence>
<dbReference type="KEGG" id="cak:Caul_1797"/>
<feature type="domain" description="NAD-dependent epimerase/dehydratase" evidence="4">
    <location>
        <begin position="8"/>
        <end position="168"/>
    </location>
</feature>
<dbReference type="GO" id="GO:0016491">
    <property type="term" value="F:oxidoreductase activity"/>
    <property type="evidence" value="ECO:0007669"/>
    <property type="project" value="UniProtKB-KW"/>
</dbReference>
<dbReference type="AlphaFoldDB" id="B0T3P0"/>
<dbReference type="EMBL" id="CP000927">
    <property type="protein sequence ID" value="ABZ70926.1"/>
    <property type="molecule type" value="Genomic_DNA"/>
</dbReference>
<gene>
    <name evidence="5" type="ordered locus">Caul_1797</name>
</gene>
<dbReference type="InterPro" id="IPR001509">
    <property type="entry name" value="Epimerase_deHydtase"/>
</dbReference>